<evidence type="ECO:0000256" key="2">
    <source>
        <dbReference type="ARBA" id="ARBA00007183"/>
    </source>
</evidence>
<keyword evidence="4" id="KW-0963">Cytoplasm</keyword>
<evidence type="ECO:0000313" key="6">
    <source>
        <dbReference type="EMBL" id="RIQ22277.1"/>
    </source>
</evidence>
<keyword evidence="5" id="KW-0238">DNA-binding</keyword>
<keyword evidence="7" id="KW-1185">Reference proteome</keyword>
<dbReference type="EMBL" id="QUAL01000138">
    <property type="protein sequence ID" value="RIQ22277.1"/>
    <property type="molecule type" value="Genomic_DNA"/>
</dbReference>
<dbReference type="InterPro" id="IPR010985">
    <property type="entry name" value="Ribbon_hlx_hlx"/>
</dbReference>
<evidence type="ECO:0000256" key="3">
    <source>
        <dbReference type="ARBA" id="ARBA00020541"/>
    </source>
</evidence>
<dbReference type="Proteomes" id="UP000284057">
    <property type="component" value="Unassembled WGS sequence"/>
</dbReference>
<organism evidence="6 7">
    <name type="scientific">Jiangella rhizosphaerae</name>
    <dbReference type="NCBI Taxonomy" id="2293569"/>
    <lineage>
        <taxon>Bacteria</taxon>
        <taxon>Bacillati</taxon>
        <taxon>Actinomycetota</taxon>
        <taxon>Actinomycetes</taxon>
        <taxon>Jiangellales</taxon>
        <taxon>Jiangellaceae</taxon>
        <taxon>Jiangella</taxon>
    </lineage>
</organism>
<name>A0A418KQB3_9ACTN</name>
<accession>A0A418KQB3</accession>
<protein>
    <recommendedName>
        <fullName evidence="3">Relaxosome protein TraY</fullName>
    </recommendedName>
</protein>
<dbReference type="GO" id="GO:0003677">
    <property type="term" value="F:DNA binding"/>
    <property type="evidence" value="ECO:0007669"/>
    <property type="project" value="UniProtKB-KW"/>
</dbReference>
<comment type="caution">
    <text evidence="6">The sequence shown here is derived from an EMBL/GenBank/DDBJ whole genome shotgun (WGS) entry which is preliminary data.</text>
</comment>
<gene>
    <name evidence="6" type="ORF">DY240_14025</name>
</gene>
<evidence type="ECO:0000256" key="5">
    <source>
        <dbReference type="ARBA" id="ARBA00023125"/>
    </source>
</evidence>
<proteinExistence type="inferred from homology"/>
<dbReference type="AlphaFoldDB" id="A0A418KQB3"/>
<dbReference type="OrthoDB" id="9812023at2"/>
<dbReference type="GO" id="GO:0006355">
    <property type="term" value="P:regulation of DNA-templated transcription"/>
    <property type="evidence" value="ECO:0007669"/>
    <property type="project" value="InterPro"/>
</dbReference>
<evidence type="ECO:0000256" key="4">
    <source>
        <dbReference type="ARBA" id="ARBA00022490"/>
    </source>
</evidence>
<reference evidence="6 7" key="1">
    <citation type="submission" date="2018-09" db="EMBL/GenBank/DDBJ databases">
        <title>Isolation, diversity and antifungal activity of actinobacteria from wheat.</title>
        <authorList>
            <person name="Han C."/>
        </authorList>
    </citation>
    <scope>NUCLEOTIDE SEQUENCE [LARGE SCALE GENOMIC DNA]</scope>
    <source>
        <strain evidence="6 7">NEAU-YY265</strain>
    </source>
</reference>
<dbReference type="RefSeq" id="WP_119660488.1">
    <property type="nucleotide sequence ID" value="NZ_QUAL01000138.1"/>
</dbReference>
<comment type="similarity">
    <text evidence="2">Belongs to the TraY family.</text>
</comment>
<evidence type="ECO:0000313" key="7">
    <source>
        <dbReference type="Proteomes" id="UP000284057"/>
    </source>
</evidence>
<evidence type="ECO:0000256" key="1">
    <source>
        <dbReference type="ARBA" id="ARBA00004496"/>
    </source>
</evidence>
<dbReference type="Pfam" id="PF05509">
    <property type="entry name" value="TraY"/>
    <property type="match status" value="1"/>
</dbReference>
<comment type="subcellular location">
    <subcellularLocation>
        <location evidence="1">Cytoplasm</location>
    </subcellularLocation>
</comment>
<dbReference type="InterPro" id="IPR008876">
    <property type="entry name" value="TraY"/>
</dbReference>
<sequence length="61" mass="6772">MEISVTLTEEETAALQRLAERSGRSLEDEALDALHEYLARAARTHELEGRVVNGKRRHGAG</sequence>
<dbReference type="SUPFAM" id="SSF47598">
    <property type="entry name" value="Ribbon-helix-helix"/>
    <property type="match status" value="1"/>
</dbReference>
<dbReference type="GO" id="GO:0005737">
    <property type="term" value="C:cytoplasm"/>
    <property type="evidence" value="ECO:0007669"/>
    <property type="project" value="UniProtKB-SubCell"/>
</dbReference>